<feature type="transmembrane region" description="Helical" evidence="1">
    <location>
        <begin position="336"/>
        <end position="354"/>
    </location>
</feature>
<feature type="domain" description="SCP" evidence="2">
    <location>
        <begin position="29"/>
        <end position="130"/>
    </location>
</feature>
<name>A0A2M7RC37_9BACT</name>
<feature type="transmembrane region" description="Helical" evidence="1">
    <location>
        <begin position="311"/>
        <end position="329"/>
    </location>
</feature>
<dbReference type="Pfam" id="PF00188">
    <property type="entry name" value="CAP"/>
    <property type="match status" value="1"/>
</dbReference>
<dbReference type="PANTHER" id="PTHR31157">
    <property type="entry name" value="SCP DOMAIN-CONTAINING PROTEIN"/>
    <property type="match status" value="1"/>
</dbReference>
<dbReference type="CDD" id="cd05379">
    <property type="entry name" value="CAP_bacterial"/>
    <property type="match status" value="1"/>
</dbReference>
<proteinExistence type="predicted"/>
<gene>
    <name evidence="3" type="ORF">COY67_03130</name>
</gene>
<keyword evidence="1" id="KW-1133">Transmembrane helix</keyword>
<sequence>MIVFVLAMPLTALLTPDVLSEESKQIIVLTNDIRTNLNIEQLIESQTLNDTAFAKAQDMLINQYFAHIDNSNRGLSFWLAKANYDYAVAGENLAMGFSDAASVVKAWTESPTHYANLIDPDYSEIGAGMTSGLYHEIETTLTAQYFGARQNTQTIPTFTNKEETIELNNEEAVENDNVLAVKDFEQSAELIMDQPVGKNEIVLKATAYLADDTVTASIDIKGYNLKLAQIDEQTNKWSGSTVLTNTEQTLLLDPIVPASIETTNTVGTVETTNVDWKKITPLKTSLIKQYIVAKSFSRNIIEPFFNLNNTLYQLLLVITFIGLLLHIFIKIRQHDWRITLSSLGFIWLLILLIII</sequence>
<keyword evidence="1" id="KW-0472">Membrane</keyword>
<dbReference type="PANTHER" id="PTHR31157:SF1">
    <property type="entry name" value="SCP DOMAIN-CONTAINING PROTEIN"/>
    <property type="match status" value="1"/>
</dbReference>
<evidence type="ECO:0000313" key="4">
    <source>
        <dbReference type="Proteomes" id="UP000228689"/>
    </source>
</evidence>
<dbReference type="InterPro" id="IPR014044">
    <property type="entry name" value="CAP_dom"/>
</dbReference>
<accession>A0A2M7RC37</accession>
<evidence type="ECO:0000256" key="1">
    <source>
        <dbReference type="SAM" id="Phobius"/>
    </source>
</evidence>
<dbReference type="InterPro" id="IPR035940">
    <property type="entry name" value="CAP_sf"/>
</dbReference>
<dbReference type="EMBL" id="PFMC01000074">
    <property type="protein sequence ID" value="PIY94052.1"/>
    <property type="molecule type" value="Genomic_DNA"/>
</dbReference>
<evidence type="ECO:0000313" key="3">
    <source>
        <dbReference type="EMBL" id="PIY94052.1"/>
    </source>
</evidence>
<dbReference type="Proteomes" id="UP000228689">
    <property type="component" value="Unassembled WGS sequence"/>
</dbReference>
<dbReference type="SUPFAM" id="SSF55797">
    <property type="entry name" value="PR-1-like"/>
    <property type="match status" value="1"/>
</dbReference>
<reference evidence="4" key="1">
    <citation type="submission" date="2017-09" db="EMBL/GenBank/DDBJ databases">
        <title>Depth-based differentiation of microbial function through sediment-hosted aquifers and enrichment of novel symbionts in the deep terrestrial subsurface.</title>
        <authorList>
            <person name="Probst A.J."/>
            <person name="Ladd B."/>
            <person name="Jarett J.K."/>
            <person name="Geller-Mcgrath D.E."/>
            <person name="Sieber C.M.K."/>
            <person name="Emerson J.B."/>
            <person name="Anantharaman K."/>
            <person name="Thomas B.C."/>
            <person name="Malmstrom R."/>
            <person name="Stieglmeier M."/>
            <person name="Klingl A."/>
            <person name="Woyke T."/>
            <person name="Ryan C.M."/>
            <person name="Banfield J.F."/>
        </authorList>
    </citation>
    <scope>NUCLEOTIDE SEQUENCE [LARGE SCALE GENOMIC DNA]</scope>
</reference>
<dbReference type="Gene3D" id="3.40.33.10">
    <property type="entry name" value="CAP"/>
    <property type="match status" value="1"/>
</dbReference>
<keyword evidence="1" id="KW-0812">Transmembrane</keyword>
<comment type="caution">
    <text evidence="3">The sequence shown here is derived from an EMBL/GenBank/DDBJ whole genome shotgun (WGS) entry which is preliminary data.</text>
</comment>
<dbReference type="AlphaFoldDB" id="A0A2M7RC37"/>
<organism evidence="3 4">
    <name type="scientific">Candidatus Komeilibacteria bacterium CG_4_10_14_0_8_um_filter_37_78</name>
    <dbReference type="NCBI Taxonomy" id="1974471"/>
    <lineage>
        <taxon>Bacteria</taxon>
        <taxon>Candidatus Komeiliibacteriota</taxon>
    </lineage>
</organism>
<protein>
    <recommendedName>
        <fullName evidence="2">SCP domain-containing protein</fullName>
    </recommendedName>
</protein>
<evidence type="ECO:0000259" key="2">
    <source>
        <dbReference type="Pfam" id="PF00188"/>
    </source>
</evidence>